<feature type="non-terminal residue" evidence="1">
    <location>
        <position position="1"/>
    </location>
</feature>
<dbReference type="EMBL" id="LAZR01052769">
    <property type="protein sequence ID" value="KKK82226.1"/>
    <property type="molecule type" value="Genomic_DNA"/>
</dbReference>
<comment type="caution">
    <text evidence="1">The sequence shown here is derived from an EMBL/GenBank/DDBJ whole genome shotgun (WGS) entry which is preliminary data.</text>
</comment>
<name>A0A0F9BCR9_9ZZZZ</name>
<gene>
    <name evidence="1" type="ORF">LCGC14_2805500</name>
</gene>
<accession>A0A0F9BCR9</accession>
<protein>
    <recommendedName>
        <fullName evidence="2">GLUG domain-containing protein</fullName>
    </recommendedName>
</protein>
<dbReference type="AlphaFoldDB" id="A0A0F9BCR9"/>
<dbReference type="Gene3D" id="2.160.20.110">
    <property type="match status" value="1"/>
</dbReference>
<organism evidence="1">
    <name type="scientific">marine sediment metagenome</name>
    <dbReference type="NCBI Taxonomy" id="412755"/>
    <lineage>
        <taxon>unclassified sequences</taxon>
        <taxon>metagenomes</taxon>
        <taxon>ecological metagenomes</taxon>
    </lineage>
</organism>
<evidence type="ECO:0000313" key="1">
    <source>
        <dbReference type="EMBL" id="KKK82226.1"/>
    </source>
</evidence>
<sequence>GTLDGRGFVIRNLTVDTGGTDPAGLFGACGGMIRRVGIEGFDVKSSSATEWAGALCGILYGDDASDYPIAGGGHIETCWATGGTVTTDGDFAGGLVGHVFPGTVMRETWTAAILSGAIGDDVGVIVGRANSAEADRVSSANFGNTDAAGTTDLGNITGDGYNALVDATWVLLASWTTPFDFNDREVMNVVASTAVTAAFVDSNPDTITRAAGSWIADGVRPEDEIAFTGTASNNFTYRVRSMTATVLTLEAGDDVVVEAAVACNFTCVGGPRTMDPGRF</sequence>
<evidence type="ECO:0008006" key="2">
    <source>
        <dbReference type="Google" id="ProtNLM"/>
    </source>
</evidence>
<reference evidence="1" key="1">
    <citation type="journal article" date="2015" name="Nature">
        <title>Complex archaea that bridge the gap between prokaryotes and eukaryotes.</title>
        <authorList>
            <person name="Spang A."/>
            <person name="Saw J.H."/>
            <person name="Jorgensen S.L."/>
            <person name="Zaremba-Niedzwiedzka K."/>
            <person name="Martijn J."/>
            <person name="Lind A.E."/>
            <person name="van Eijk R."/>
            <person name="Schleper C."/>
            <person name="Guy L."/>
            <person name="Ettema T.J."/>
        </authorList>
    </citation>
    <scope>NUCLEOTIDE SEQUENCE</scope>
</reference>
<proteinExistence type="predicted"/>